<dbReference type="Proteomes" id="UP000460298">
    <property type="component" value="Unassembled WGS sequence"/>
</dbReference>
<evidence type="ECO:0000259" key="7">
    <source>
        <dbReference type="Pfam" id="PF02085"/>
    </source>
</evidence>
<dbReference type="PANTHER" id="PTHR39425:SF1">
    <property type="entry name" value="CYTOCHROME C7-LIKE DOMAIN-CONTAINING PROTEIN"/>
    <property type="match status" value="1"/>
</dbReference>
<feature type="transmembrane region" description="Helical" evidence="6">
    <location>
        <begin position="12"/>
        <end position="29"/>
    </location>
</feature>
<keyword evidence="6" id="KW-1133">Transmembrane helix</keyword>
<keyword evidence="4" id="KW-0249">Electron transport</keyword>
<evidence type="ECO:0000256" key="2">
    <source>
        <dbReference type="ARBA" id="ARBA00022617"/>
    </source>
</evidence>
<proteinExistence type="predicted"/>
<keyword evidence="2" id="KW-0349">Heme</keyword>
<dbReference type="GO" id="GO:0020037">
    <property type="term" value="F:heme binding"/>
    <property type="evidence" value="ECO:0007669"/>
    <property type="project" value="InterPro"/>
</dbReference>
<evidence type="ECO:0000256" key="3">
    <source>
        <dbReference type="ARBA" id="ARBA00022723"/>
    </source>
</evidence>
<evidence type="ECO:0000256" key="1">
    <source>
        <dbReference type="ARBA" id="ARBA00022448"/>
    </source>
</evidence>
<dbReference type="RefSeq" id="WP_002771954.1">
    <property type="nucleotide sequence ID" value="NZ_JQDG01000069.1"/>
</dbReference>
<reference evidence="8 9" key="1">
    <citation type="submission" date="2019-10" db="EMBL/GenBank/DDBJ databases">
        <title>Extracellular Electron Transfer in a Candidatus Methanoperedens spp. Enrichment Culture.</title>
        <authorList>
            <person name="Berger S."/>
            <person name="Rangel Shaw D."/>
            <person name="Berben T."/>
            <person name="In 'T Zandt M."/>
            <person name="Frank J."/>
            <person name="Reimann J."/>
            <person name="Jetten M.S.M."/>
            <person name="Welte C.U."/>
        </authorList>
    </citation>
    <scope>NUCLEOTIDE SEQUENCE [LARGE SCALE GENOMIC DNA]</scope>
    <source>
        <strain evidence="8">SB12</strain>
    </source>
</reference>
<organism evidence="8 9">
    <name type="scientific">Leptonema illini</name>
    <dbReference type="NCBI Taxonomy" id="183"/>
    <lineage>
        <taxon>Bacteria</taxon>
        <taxon>Pseudomonadati</taxon>
        <taxon>Spirochaetota</taxon>
        <taxon>Spirochaetia</taxon>
        <taxon>Leptospirales</taxon>
        <taxon>Leptospiraceae</taxon>
        <taxon>Leptonema</taxon>
    </lineage>
</organism>
<accession>A0A833H431</accession>
<keyword evidence="1" id="KW-0813">Transport</keyword>
<dbReference type="EMBL" id="WBUI01000002">
    <property type="protein sequence ID" value="KAB2934748.1"/>
    <property type="molecule type" value="Genomic_DNA"/>
</dbReference>
<dbReference type="GO" id="GO:0046872">
    <property type="term" value="F:metal ion binding"/>
    <property type="evidence" value="ECO:0007669"/>
    <property type="project" value="UniProtKB-KW"/>
</dbReference>
<keyword evidence="5" id="KW-0408">Iron</keyword>
<keyword evidence="6" id="KW-0472">Membrane</keyword>
<evidence type="ECO:0000256" key="5">
    <source>
        <dbReference type="ARBA" id="ARBA00023004"/>
    </source>
</evidence>
<comment type="caution">
    <text evidence="8">The sequence shown here is derived from an EMBL/GenBank/DDBJ whole genome shotgun (WGS) entry which is preliminary data.</text>
</comment>
<keyword evidence="3" id="KW-0479">Metal-binding</keyword>
<dbReference type="GO" id="GO:0009055">
    <property type="term" value="F:electron transfer activity"/>
    <property type="evidence" value="ECO:0007669"/>
    <property type="project" value="InterPro"/>
</dbReference>
<dbReference type="Pfam" id="PF02085">
    <property type="entry name" value="Cytochrom_CIII"/>
    <property type="match status" value="1"/>
</dbReference>
<dbReference type="Gene3D" id="3.90.10.10">
    <property type="entry name" value="Cytochrome C3"/>
    <property type="match status" value="2"/>
</dbReference>
<dbReference type="InterPro" id="IPR020942">
    <property type="entry name" value="Cyt_c_III_dom"/>
</dbReference>
<dbReference type="PANTHER" id="PTHR39425">
    <property type="entry name" value="LIPOPROTEIN CYTOCHROME C"/>
    <property type="match status" value="1"/>
</dbReference>
<protein>
    <submittedName>
        <fullName evidence="8">Cytochrome c3 family protein</fullName>
    </submittedName>
</protein>
<sequence length="187" mass="20984">MAPLTRILQKHGLKFLLLFLLLGGIYYLYGYPTKYQGYAPDQPIPFSHKIHAGEVGVDCQFCHTSVDKSEHAGIPDTATCMKCHSQIASDSPDIQYLRSSFAQGVPMRWNKVHDLPDHAHFSHKAHVARGFDCVQCHGSVEKMDKVEVVAEFNMGWCVNCHRMYTEQEHPAGNNTMVGITSCGTCHY</sequence>
<dbReference type="InterPro" id="IPR036280">
    <property type="entry name" value="Multihaem_cyt_sf"/>
</dbReference>
<dbReference type="SUPFAM" id="SSF48695">
    <property type="entry name" value="Multiheme cytochromes"/>
    <property type="match status" value="1"/>
</dbReference>
<evidence type="ECO:0000256" key="6">
    <source>
        <dbReference type="SAM" id="Phobius"/>
    </source>
</evidence>
<dbReference type="CDD" id="cd08168">
    <property type="entry name" value="Cytochrom_C3"/>
    <property type="match status" value="1"/>
</dbReference>
<evidence type="ECO:0000313" key="8">
    <source>
        <dbReference type="EMBL" id="KAB2934748.1"/>
    </source>
</evidence>
<keyword evidence="6" id="KW-0812">Transmembrane</keyword>
<gene>
    <name evidence="8" type="ORF">F9K24_02945</name>
</gene>
<evidence type="ECO:0000256" key="4">
    <source>
        <dbReference type="ARBA" id="ARBA00022982"/>
    </source>
</evidence>
<feature type="domain" description="Class III cytochrome C" evidence="7">
    <location>
        <begin position="32"/>
        <end position="91"/>
    </location>
</feature>
<dbReference type="OrthoDB" id="9814800at2"/>
<evidence type="ECO:0000313" key="9">
    <source>
        <dbReference type="Proteomes" id="UP000460298"/>
    </source>
</evidence>
<dbReference type="AlphaFoldDB" id="A0A833H431"/>
<name>A0A833H431_9LEPT</name>